<dbReference type="Proteomes" id="UP000464620">
    <property type="component" value="Chromosome B09"/>
</dbReference>
<proteinExistence type="predicted"/>
<dbReference type="EMBL" id="CP031001">
    <property type="protein sequence ID" value="QHN77328.1"/>
    <property type="molecule type" value="Genomic_DNA"/>
</dbReference>
<dbReference type="GO" id="GO:0005768">
    <property type="term" value="C:endosome"/>
    <property type="evidence" value="ECO:0007669"/>
    <property type="project" value="TreeGrafter"/>
</dbReference>
<name>A0A6B9VAS6_ARAHY</name>
<organism evidence="1 2">
    <name type="scientific">Arachis hypogaea</name>
    <name type="common">Peanut</name>
    <dbReference type="NCBI Taxonomy" id="3818"/>
    <lineage>
        <taxon>Eukaryota</taxon>
        <taxon>Viridiplantae</taxon>
        <taxon>Streptophyta</taxon>
        <taxon>Embryophyta</taxon>
        <taxon>Tracheophyta</taxon>
        <taxon>Spermatophyta</taxon>
        <taxon>Magnoliopsida</taxon>
        <taxon>eudicotyledons</taxon>
        <taxon>Gunneridae</taxon>
        <taxon>Pentapetalae</taxon>
        <taxon>rosids</taxon>
        <taxon>fabids</taxon>
        <taxon>Fabales</taxon>
        <taxon>Fabaceae</taxon>
        <taxon>Papilionoideae</taxon>
        <taxon>50 kb inversion clade</taxon>
        <taxon>dalbergioids sensu lato</taxon>
        <taxon>Dalbergieae</taxon>
        <taxon>Pterocarpus clade</taxon>
        <taxon>Arachis</taxon>
    </lineage>
</organism>
<sequence>MANLVRFSSSVPSPVAKDTRGWLLDSISLARASGILGGALTCASVHIGEIRPGRLRGNHKHHDCNETFVLWGALTKFRKLIALNTSGLDKFLKSIGRNPSYVDLELTEQKLTRKEGIRFSCLRTNPEKSMEEFRPASQKLGDGMGVKSLMQSTGLGMISGQVLVGQMYYSGYGVPNSMGWGEAPILPFVTTEDQKTAMAKASEAYAFLKRCPSLTLGSMLEEIAAILPGHEFASMSDIQSQQVLLQILARPWWKLQRIIREDTTIVVSKLFIGNPLRHLVKELHSREVSQGIDGPVDIKHICGIIVAKKKGKLGKEDKVAMIWKKKLQGLMILQPLSIGTFNTFNTHKLPEFVMLVVQLGM</sequence>
<dbReference type="AlphaFoldDB" id="A0A6B9VAS6"/>
<evidence type="ECO:0000313" key="1">
    <source>
        <dbReference type="EMBL" id="QHN77328.1"/>
    </source>
</evidence>
<dbReference type="GO" id="GO:0005802">
    <property type="term" value="C:trans-Golgi network"/>
    <property type="evidence" value="ECO:0007669"/>
    <property type="project" value="TreeGrafter"/>
</dbReference>
<evidence type="ECO:0000313" key="2">
    <source>
        <dbReference type="Proteomes" id="UP000464620"/>
    </source>
</evidence>
<dbReference type="PANTHER" id="PTHR37742">
    <property type="entry name" value="OS01G0810200 PROTEIN"/>
    <property type="match status" value="1"/>
</dbReference>
<gene>
    <name evidence="1" type="ORF">DS421_19g651690</name>
</gene>
<reference evidence="1 2" key="1">
    <citation type="submission" date="2020-01" db="EMBL/GenBank/DDBJ databases">
        <title>Genome sequence of Arachis hypogaea, cultivar Shitouqi.</title>
        <authorList>
            <person name="Zhuang W."/>
            <person name="Chen H."/>
            <person name="Varshney R."/>
            <person name="Wang D."/>
            <person name="Ming R."/>
        </authorList>
    </citation>
    <scope>NUCLEOTIDE SEQUENCE [LARGE SCALE GENOMIC DNA]</scope>
    <source>
        <tissue evidence="1">Young leaf</tissue>
    </source>
</reference>
<accession>A0A6B9VAS6</accession>
<dbReference type="PANTHER" id="PTHR37742:SF1">
    <property type="entry name" value="OS01G0810200 PROTEIN"/>
    <property type="match status" value="1"/>
</dbReference>
<protein>
    <submittedName>
        <fullName evidence="1">L-Ala-D/L-amino acid epimerase</fullName>
    </submittedName>
</protein>